<dbReference type="PANTHER" id="PTHR43086">
    <property type="entry name" value="VERY-LONG-CHAIN 3-OXOOACYL-COA REDUCTASE"/>
    <property type="match status" value="1"/>
</dbReference>
<evidence type="ECO:0000313" key="13">
    <source>
        <dbReference type="Proteomes" id="UP000269198"/>
    </source>
</evidence>
<dbReference type="InterPro" id="IPR020904">
    <property type="entry name" value="Sc_DH/Rdtase_CS"/>
</dbReference>
<dbReference type="EC" id="1.1.1.298" evidence="4"/>
<evidence type="ECO:0000256" key="2">
    <source>
        <dbReference type="ARBA" id="ARBA00023002"/>
    </source>
</evidence>
<evidence type="ECO:0000256" key="9">
    <source>
        <dbReference type="ARBA" id="ARBA00045650"/>
    </source>
</evidence>
<keyword evidence="13" id="KW-1185">Reference proteome</keyword>
<comment type="catalytic activity">
    <reaction evidence="3">
        <text>L-allo-threonine + NADP(+) = aminoacetone + CO2 + NADPH</text>
        <dbReference type="Rhea" id="RHEA:43524"/>
        <dbReference type="ChEBI" id="CHEBI:16526"/>
        <dbReference type="ChEBI" id="CHEBI:57783"/>
        <dbReference type="ChEBI" id="CHEBI:58320"/>
        <dbReference type="ChEBI" id="CHEBI:58349"/>
        <dbReference type="ChEBI" id="CHEBI:58585"/>
        <dbReference type="EC" id="1.1.1.381"/>
    </reaction>
</comment>
<dbReference type="RefSeq" id="WP_123202471.1">
    <property type="nucleotide sequence ID" value="NZ_RJMB01000019.1"/>
</dbReference>
<dbReference type="PIRSF" id="PIRSF000126">
    <property type="entry name" value="11-beta-HSD1"/>
    <property type="match status" value="1"/>
</dbReference>
<dbReference type="InterPro" id="IPR036291">
    <property type="entry name" value="NAD(P)-bd_dom_sf"/>
</dbReference>
<comment type="similarity">
    <text evidence="1 11">Belongs to the short-chain dehydrogenases/reductases (SDR) family.</text>
</comment>
<reference evidence="12 13" key="1">
    <citation type="submission" date="2018-11" db="EMBL/GenBank/DDBJ databases">
        <title>The genome draft of YIM 96095.</title>
        <authorList>
            <person name="Tang S.-K."/>
            <person name="Chunyu W.-X."/>
            <person name="Feng Y.-Z."/>
        </authorList>
    </citation>
    <scope>NUCLEOTIDE SEQUENCE [LARGE SCALE GENOMIC DNA]</scope>
    <source>
        <strain evidence="12 13">YIM 96095</strain>
    </source>
</reference>
<dbReference type="AlphaFoldDB" id="A0A3N0E569"/>
<evidence type="ECO:0000256" key="4">
    <source>
        <dbReference type="ARBA" id="ARBA00044050"/>
    </source>
</evidence>
<dbReference type="InterPro" id="IPR002347">
    <property type="entry name" value="SDR_fam"/>
</dbReference>
<evidence type="ECO:0000256" key="1">
    <source>
        <dbReference type="ARBA" id="ARBA00006484"/>
    </source>
</evidence>
<dbReference type="PRINTS" id="PR00080">
    <property type="entry name" value="SDRFAMILY"/>
</dbReference>
<dbReference type="OrthoDB" id="9810734at2"/>
<accession>A0A3N0E569</accession>
<dbReference type="Pfam" id="PF00106">
    <property type="entry name" value="adh_short"/>
    <property type="match status" value="1"/>
</dbReference>
<dbReference type="Proteomes" id="UP000269198">
    <property type="component" value="Unassembled WGS sequence"/>
</dbReference>
<dbReference type="EMBL" id="RJMB01000019">
    <property type="protein sequence ID" value="RNL82994.1"/>
    <property type="molecule type" value="Genomic_DNA"/>
</dbReference>
<evidence type="ECO:0000256" key="11">
    <source>
        <dbReference type="RuleBase" id="RU000363"/>
    </source>
</evidence>
<keyword evidence="2" id="KW-0560">Oxidoreductase</keyword>
<comment type="caution">
    <text evidence="12">The sequence shown here is derived from an EMBL/GenBank/DDBJ whole genome shotgun (WGS) entry which is preliminary data.</text>
</comment>
<evidence type="ECO:0000256" key="8">
    <source>
        <dbReference type="ARBA" id="ARBA00044349"/>
    </source>
</evidence>
<evidence type="ECO:0000256" key="6">
    <source>
        <dbReference type="ARBA" id="ARBA00044065"/>
    </source>
</evidence>
<name>A0A3N0E569_9ACTN</name>
<dbReference type="GO" id="GO:0035527">
    <property type="term" value="F:3-hydroxypropionate dehydrogenase (NADP+) activity"/>
    <property type="evidence" value="ECO:0007669"/>
    <property type="project" value="UniProtKB-EC"/>
</dbReference>
<organism evidence="12 13">
    <name type="scientific">Halostreptopolyspora alba</name>
    <dbReference type="NCBI Taxonomy" id="2487137"/>
    <lineage>
        <taxon>Bacteria</taxon>
        <taxon>Bacillati</taxon>
        <taxon>Actinomycetota</taxon>
        <taxon>Actinomycetes</taxon>
        <taxon>Streptosporangiales</taxon>
        <taxon>Nocardiopsidaceae</taxon>
        <taxon>Halostreptopolyspora</taxon>
    </lineage>
</organism>
<evidence type="ECO:0000313" key="12">
    <source>
        <dbReference type="EMBL" id="RNL82994.1"/>
    </source>
</evidence>
<dbReference type="PROSITE" id="PS00061">
    <property type="entry name" value="ADH_SHORT"/>
    <property type="match status" value="1"/>
</dbReference>
<dbReference type="PRINTS" id="PR00081">
    <property type="entry name" value="GDHRDH"/>
</dbReference>
<evidence type="ECO:0000256" key="7">
    <source>
        <dbReference type="ARBA" id="ARBA00044271"/>
    </source>
</evidence>
<proteinExistence type="inferred from homology"/>
<evidence type="ECO:0000256" key="10">
    <source>
        <dbReference type="ARBA" id="ARBA00047274"/>
    </source>
</evidence>
<comment type="catalytic activity">
    <reaction evidence="10">
        <text>3-hydroxypropanoate + NADP(+) = 3-oxopropanoate + NADPH + H(+)</text>
        <dbReference type="Rhea" id="RHEA:26438"/>
        <dbReference type="ChEBI" id="CHEBI:15378"/>
        <dbReference type="ChEBI" id="CHEBI:16510"/>
        <dbReference type="ChEBI" id="CHEBI:33190"/>
        <dbReference type="ChEBI" id="CHEBI:57783"/>
        <dbReference type="ChEBI" id="CHEBI:58349"/>
        <dbReference type="EC" id="1.1.1.298"/>
    </reaction>
</comment>
<dbReference type="PANTHER" id="PTHR43086:SF3">
    <property type="entry name" value="NADP-DEPENDENT 3-HYDROXY ACID DEHYDROGENASE YDFG"/>
    <property type="match status" value="1"/>
</dbReference>
<dbReference type="EC" id="1.1.1.381" evidence="5"/>
<dbReference type="SUPFAM" id="SSF51735">
    <property type="entry name" value="NAD(P)-binding Rossmann-fold domains"/>
    <property type="match status" value="1"/>
</dbReference>
<evidence type="ECO:0000256" key="3">
    <source>
        <dbReference type="ARBA" id="ARBA00043812"/>
    </source>
</evidence>
<sequence length="267" mass="28534">MNGTRHPKTALVTGASTGIGAEFARALAERGYSLVLVARRFELMTQLGAELGDRFGVTVRPLPADLAGPSGLAKVEERLRADGSGEDAPIDLLVNNAGRGGGGHFHRQETDELDAMIDLNIRAVTRLGRAALAAHVARRAAGEGRRPMGVINVSSLAGELPANPGGAVYGATKAFVTRWSESAAEEVAPHDLHVTAVLAGFVRTEMTREADLPDLAFVPKERIARESLRAWAAGHTSVVPDMRYRAARNLLRVLPGPAFKALTRRRR</sequence>
<dbReference type="Gene3D" id="3.40.50.720">
    <property type="entry name" value="NAD(P)-binding Rossmann-like Domain"/>
    <property type="match status" value="1"/>
</dbReference>
<protein>
    <recommendedName>
        <fullName evidence="6">NADP-dependent 3-hydroxy acid dehydrogenase YdfG</fullName>
        <ecNumber evidence="4">1.1.1.298</ecNumber>
        <ecNumber evidence="5">1.1.1.381</ecNumber>
    </recommendedName>
    <alternativeName>
        <fullName evidence="8">L-allo-threonine dehydrogenase</fullName>
    </alternativeName>
    <alternativeName>
        <fullName evidence="7">Malonic semialdehyde reductase</fullName>
    </alternativeName>
</protein>
<evidence type="ECO:0000256" key="5">
    <source>
        <dbReference type="ARBA" id="ARBA00044059"/>
    </source>
</evidence>
<gene>
    <name evidence="12" type="ORF">EFW17_17380</name>
</gene>
<comment type="function">
    <text evidence="9">NADP-dependent dehydrogenase with broad substrate specificity acting on 3-hydroxy acids. Catalyzes the NADP-dependent oxidation of L-allo-threonine to L-2-amino-3-keto-butyrate, which is spontaneously decarboxylated into aminoacetone. Also acts on D-threonine, L-serine, D-serine, D-3-hydroxyisobutyrate, L-3-hydroxyisobutyrate, D-glycerate and L-glycerate. Able to catalyze the reduction of the malonic semialdehyde to 3-hydroxypropionic acid. YdfG is apparently supplementing RutE, the presumed malonic semialdehyde reductase involved in pyrimidine degradation since both are able to detoxify malonic semialdehyde.</text>
</comment>